<dbReference type="VEuPathDB" id="TrichDB:TVAG_055330"/>
<dbReference type="RefSeq" id="XP_001316270.1">
    <property type="nucleotide sequence ID" value="XM_001316235.1"/>
</dbReference>
<keyword evidence="13" id="KW-1185">Reference proteome</keyword>
<dbReference type="InterPro" id="IPR001650">
    <property type="entry name" value="Helicase_C-like"/>
</dbReference>
<keyword evidence="2 7" id="KW-0547">Nucleotide-binding</keyword>
<organism evidence="12 13">
    <name type="scientific">Trichomonas vaginalis (strain ATCC PRA-98 / G3)</name>
    <dbReference type="NCBI Taxonomy" id="412133"/>
    <lineage>
        <taxon>Eukaryota</taxon>
        <taxon>Metamonada</taxon>
        <taxon>Parabasalia</taxon>
        <taxon>Trichomonadida</taxon>
        <taxon>Trichomonadidae</taxon>
        <taxon>Trichomonas</taxon>
    </lineage>
</organism>
<dbReference type="PROSITE" id="PS51195">
    <property type="entry name" value="Q_MOTIF"/>
    <property type="match status" value="1"/>
</dbReference>
<keyword evidence="4 7" id="KW-0347">Helicase</keyword>
<dbReference type="GO" id="GO:0003729">
    <property type="term" value="F:mRNA binding"/>
    <property type="evidence" value="ECO:0000318"/>
    <property type="project" value="GO_Central"/>
</dbReference>
<evidence type="ECO:0000313" key="13">
    <source>
        <dbReference type="Proteomes" id="UP000001542"/>
    </source>
</evidence>
<evidence type="ECO:0000259" key="9">
    <source>
        <dbReference type="PROSITE" id="PS51192"/>
    </source>
</evidence>
<dbReference type="EMBL" id="DS113487">
    <property type="protein sequence ID" value="EAY04047.1"/>
    <property type="molecule type" value="Genomic_DNA"/>
</dbReference>
<accession>A2ETK1</accession>
<evidence type="ECO:0000256" key="2">
    <source>
        <dbReference type="ARBA" id="ARBA00022741"/>
    </source>
</evidence>
<feature type="domain" description="DEAD-box RNA helicase Q" evidence="11">
    <location>
        <begin position="101"/>
        <end position="129"/>
    </location>
</feature>
<dbReference type="EC" id="3.6.4.13" evidence="1"/>
<evidence type="ECO:0000313" key="12">
    <source>
        <dbReference type="EMBL" id="EAY04047.1"/>
    </source>
</evidence>
<dbReference type="InterPro" id="IPR014014">
    <property type="entry name" value="RNA_helicase_DEAD_Q_motif"/>
</dbReference>
<proteinExistence type="inferred from homology"/>
<dbReference type="CDD" id="cd18787">
    <property type="entry name" value="SF2_C_DEAD"/>
    <property type="match status" value="1"/>
</dbReference>
<sequence>MCAAYIPPHLRAQGVQPHMAQNSATEALANEKQSHFQANRRSRRTANRGMARSFSVPARLSEISDQQVEELFAQNEASEDFQVYEDSEVKVHSTNQLDPITQFPRCGVDNQILSNIAGLGYKFPTAVQKYSIPYILNGHDLIVTSQTGSGKTAAFMLPVITQLLKMQLYIHPSVVIMCPTRELALQIEDQINKFAEGTGLQTVCVFGGSPIHLQLRQLSYACNILVATPGRLNDILKRGQLQLKYVKYLILDEADRMLDMGFEPQISEVINGFDMTEIANRQTLLFSATFPSEVQNLARSFMKSAFTRIEVGLQDPPALIEQHFEYVRDYDKFPALIDFLNAHDCPTLVFAERKTSVDRIEDYLYEENYPVVAIHGDRDMDNRLAALDGFTSGRARIMVATDVAARGIDIPNVGHVINMDLPTDVDSYIHRIGRTGRAGRRGVATSFWNESNEPFLIALLAHLRKTQQPIPDGLEEFAQHIQSQRRGGSRGGRGGGRRGMPRDRSFNNIGHRY</sequence>
<dbReference type="SMART" id="SM00487">
    <property type="entry name" value="DEXDc"/>
    <property type="match status" value="1"/>
</dbReference>
<evidence type="ECO:0000256" key="7">
    <source>
        <dbReference type="RuleBase" id="RU000492"/>
    </source>
</evidence>
<dbReference type="AlphaFoldDB" id="A2ETK1"/>
<keyword evidence="5 7" id="KW-0067">ATP-binding</keyword>
<evidence type="ECO:0000256" key="8">
    <source>
        <dbReference type="SAM" id="MobiDB-lite"/>
    </source>
</evidence>
<name>A2ETK1_TRIV3</name>
<feature type="short sequence motif" description="Q motif" evidence="6">
    <location>
        <begin position="101"/>
        <end position="129"/>
    </location>
</feature>
<reference evidence="12" key="2">
    <citation type="journal article" date="2007" name="Science">
        <title>Draft genome sequence of the sexually transmitted pathogen Trichomonas vaginalis.</title>
        <authorList>
            <person name="Carlton J.M."/>
            <person name="Hirt R.P."/>
            <person name="Silva J.C."/>
            <person name="Delcher A.L."/>
            <person name="Schatz M."/>
            <person name="Zhao Q."/>
            <person name="Wortman J.R."/>
            <person name="Bidwell S.L."/>
            <person name="Alsmark U.C.M."/>
            <person name="Besteiro S."/>
            <person name="Sicheritz-Ponten T."/>
            <person name="Noel C.J."/>
            <person name="Dacks J.B."/>
            <person name="Foster P.G."/>
            <person name="Simillion C."/>
            <person name="Van de Peer Y."/>
            <person name="Miranda-Saavedra D."/>
            <person name="Barton G.J."/>
            <person name="Westrop G.D."/>
            <person name="Mueller S."/>
            <person name="Dessi D."/>
            <person name="Fiori P.L."/>
            <person name="Ren Q."/>
            <person name="Paulsen I."/>
            <person name="Zhang H."/>
            <person name="Bastida-Corcuera F.D."/>
            <person name="Simoes-Barbosa A."/>
            <person name="Brown M.T."/>
            <person name="Hayes R.D."/>
            <person name="Mukherjee M."/>
            <person name="Okumura C.Y."/>
            <person name="Schneider R."/>
            <person name="Smith A.J."/>
            <person name="Vanacova S."/>
            <person name="Villalvazo M."/>
            <person name="Haas B.J."/>
            <person name="Pertea M."/>
            <person name="Feldblyum T.V."/>
            <person name="Utterback T.R."/>
            <person name="Shu C.L."/>
            <person name="Osoegawa K."/>
            <person name="de Jong P.J."/>
            <person name="Hrdy I."/>
            <person name="Horvathova L."/>
            <person name="Zubacova Z."/>
            <person name="Dolezal P."/>
            <person name="Malik S.B."/>
            <person name="Logsdon J.M. Jr."/>
            <person name="Henze K."/>
            <person name="Gupta A."/>
            <person name="Wang C.C."/>
            <person name="Dunne R.L."/>
            <person name="Upcroft J.A."/>
            <person name="Upcroft P."/>
            <person name="White O."/>
            <person name="Salzberg S.L."/>
            <person name="Tang P."/>
            <person name="Chiu C.-H."/>
            <person name="Lee Y.-S."/>
            <person name="Embley T.M."/>
            <person name="Coombs G.H."/>
            <person name="Mottram J.C."/>
            <person name="Tachezy J."/>
            <person name="Fraser-Liggett C.M."/>
            <person name="Johnson P.J."/>
        </authorList>
    </citation>
    <scope>NUCLEOTIDE SEQUENCE [LARGE SCALE GENOMIC DNA]</scope>
    <source>
        <strain evidence="12">G3</strain>
    </source>
</reference>
<dbReference type="STRING" id="5722.A2ETK1"/>
<dbReference type="Pfam" id="PF00270">
    <property type="entry name" value="DEAD"/>
    <property type="match status" value="1"/>
</dbReference>
<dbReference type="SUPFAM" id="SSF52540">
    <property type="entry name" value="P-loop containing nucleoside triphosphate hydrolases"/>
    <property type="match status" value="1"/>
</dbReference>
<feature type="region of interest" description="Disordered" evidence="8">
    <location>
        <begin position="481"/>
        <end position="513"/>
    </location>
</feature>
<dbReference type="Gene3D" id="3.40.50.300">
    <property type="entry name" value="P-loop containing nucleotide triphosphate hydrolases"/>
    <property type="match status" value="2"/>
</dbReference>
<feature type="compositionally biased region" description="Gly residues" evidence="8">
    <location>
        <begin position="489"/>
        <end position="498"/>
    </location>
</feature>
<dbReference type="InterPro" id="IPR014001">
    <property type="entry name" value="Helicase_ATP-bd"/>
</dbReference>
<dbReference type="InParanoid" id="A2ETK1"/>
<dbReference type="InterPro" id="IPR027417">
    <property type="entry name" value="P-loop_NTPase"/>
</dbReference>
<keyword evidence="3 7" id="KW-0378">Hydrolase</keyword>
<feature type="domain" description="Helicase ATP-binding" evidence="9">
    <location>
        <begin position="132"/>
        <end position="308"/>
    </location>
</feature>
<evidence type="ECO:0000259" key="11">
    <source>
        <dbReference type="PROSITE" id="PS51195"/>
    </source>
</evidence>
<evidence type="ECO:0000256" key="5">
    <source>
        <dbReference type="ARBA" id="ARBA00022840"/>
    </source>
</evidence>
<protein>
    <recommendedName>
        <fullName evidence="1">RNA helicase</fullName>
        <ecNumber evidence="1">3.6.4.13</ecNumber>
    </recommendedName>
</protein>
<dbReference type="GO" id="GO:0016787">
    <property type="term" value="F:hydrolase activity"/>
    <property type="evidence" value="ECO:0007669"/>
    <property type="project" value="UniProtKB-KW"/>
</dbReference>
<dbReference type="SMR" id="A2ETK1"/>
<evidence type="ECO:0000256" key="3">
    <source>
        <dbReference type="ARBA" id="ARBA00022801"/>
    </source>
</evidence>
<evidence type="ECO:0000259" key="10">
    <source>
        <dbReference type="PROSITE" id="PS51194"/>
    </source>
</evidence>
<dbReference type="KEGG" id="tva:4761896"/>
<comment type="similarity">
    <text evidence="7">Belongs to the DEAD box helicase family.</text>
</comment>
<evidence type="ECO:0000256" key="4">
    <source>
        <dbReference type="ARBA" id="ARBA00022806"/>
    </source>
</evidence>
<dbReference type="FunCoup" id="A2ETK1">
    <property type="interactions" value="845"/>
</dbReference>
<dbReference type="GO" id="GO:0005634">
    <property type="term" value="C:nucleus"/>
    <property type="evidence" value="ECO:0000318"/>
    <property type="project" value="GO_Central"/>
</dbReference>
<dbReference type="Pfam" id="PF00271">
    <property type="entry name" value="Helicase_C"/>
    <property type="match status" value="1"/>
</dbReference>
<dbReference type="OrthoDB" id="196131at2759"/>
<dbReference type="PROSITE" id="PS51192">
    <property type="entry name" value="HELICASE_ATP_BIND_1"/>
    <property type="match status" value="1"/>
</dbReference>
<dbReference type="PANTHER" id="PTHR47958">
    <property type="entry name" value="ATP-DEPENDENT RNA HELICASE DBP3"/>
    <property type="match status" value="1"/>
</dbReference>
<dbReference type="Proteomes" id="UP000001542">
    <property type="component" value="Unassembled WGS sequence"/>
</dbReference>
<dbReference type="InterPro" id="IPR011545">
    <property type="entry name" value="DEAD/DEAH_box_helicase_dom"/>
</dbReference>
<feature type="domain" description="Helicase C-terminal" evidence="10">
    <location>
        <begin position="335"/>
        <end position="478"/>
    </location>
</feature>
<evidence type="ECO:0000256" key="6">
    <source>
        <dbReference type="PROSITE-ProRule" id="PRU00552"/>
    </source>
</evidence>
<gene>
    <name evidence="12" type="ORF">TVAG_055330</name>
</gene>
<reference evidence="12" key="1">
    <citation type="submission" date="2006-10" db="EMBL/GenBank/DDBJ databases">
        <authorList>
            <person name="Amadeo P."/>
            <person name="Zhao Q."/>
            <person name="Wortman J."/>
            <person name="Fraser-Liggett C."/>
            <person name="Carlton J."/>
        </authorList>
    </citation>
    <scope>NUCLEOTIDE SEQUENCE</scope>
    <source>
        <strain evidence="12">G3</strain>
    </source>
</reference>
<dbReference type="SMART" id="SM00490">
    <property type="entry name" value="HELICc"/>
    <property type="match status" value="1"/>
</dbReference>
<dbReference type="OMA" id="CYRSWVR"/>
<dbReference type="InterPro" id="IPR000629">
    <property type="entry name" value="RNA-helicase_DEAD-box_CS"/>
</dbReference>
<dbReference type="PROSITE" id="PS51194">
    <property type="entry name" value="HELICASE_CTER"/>
    <property type="match status" value="1"/>
</dbReference>
<feature type="region of interest" description="Disordered" evidence="8">
    <location>
        <begin position="29"/>
        <end position="51"/>
    </location>
</feature>
<dbReference type="GO" id="GO:0003724">
    <property type="term" value="F:RNA helicase activity"/>
    <property type="evidence" value="ECO:0000318"/>
    <property type="project" value="GO_Central"/>
</dbReference>
<dbReference type="PROSITE" id="PS00039">
    <property type="entry name" value="DEAD_ATP_HELICASE"/>
    <property type="match status" value="1"/>
</dbReference>
<evidence type="ECO:0000256" key="1">
    <source>
        <dbReference type="ARBA" id="ARBA00012552"/>
    </source>
</evidence>
<dbReference type="GO" id="GO:0005524">
    <property type="term" value="F:ATP binding"/>
    <property type="evidence" value="ECO:0007669"/>
    <property type="project" value="UniProtKB-KW"/>
</dbReference>
<dbReference type="eggNOG" id="KOG0335">
    <property type="taxonomic scope" value="Eukaryota"/>
</dbReference>
<dbReference type="VEuPathDB" id="TrichDB:TVAGG3_0007660"/>